<organism evidence="2">
    <name type="scientific">Laccaria bicolor (strain S238N-H82 / ATCC MYA-4686)</name>
    <name type="common">Bicoloured deceiver</name>
    <name type="synonym">Laccaria laccata var. bicolor</name>
    <dbReference type="NCBI Taxonomy" id="486041"/>
    <lineage>
        <taxon>Eukaryota</taxon>
        <taxon>Fungi</taxon>
        <taxon>Dikarya</taxon>
        <taxon>Basidiomycota</taxon>
        <taxon>Agaricomycotina</taxon>
        <taxon>Agaricomycetes</taxon>
        <taxon>Agaricomycetidae</taxon>
        <taxon>Agaricales</taxon>
        <taxon>Agaricineae</taxon>
        <taxon>Hydnangiaceae</taxon>
        <taxon>Laccaria</taxon>
    </lineage>
</organism>
<evidence type="ECO:0000313" key="1">
    <source>
        <dbReference type="EMBL" id="EDR05969.1"/>
    </source>
</evidence>
<reference evidence="1 2" key="1">
    <citation type="journal article" date="2008" name="Nature">
        <title>The genome of Laccaria bicolor provides insights into mycorrhizal symbiosis.</title>
        <authorList>
            <person name="Martin F."/>
            <person name="Aerts A."/>
            <person name="Ahren D."/>
            <person name="Brun A."/>
            <person name="Danchin E.G.J."/>
            <person name="Duchaussoy F."/>
            <person name="Gibon J."/>
            <person name="Kohler A."/>
            <person name="Lindquist E."/>
            <person name="Pereda V."/>
            <person name="Salamov A."/>
            <person name="Shapiro H.J."/>
            <person name="Wuyts J."/>
            <person name="Blaudez D."/>
            <person name="Buee M."/>
            <person name="Brokstein P."/>
            <person name="Canbaeck B."/>
            <person name="Cohen D."/>
            <person name="Courty P.E."/>
            <person name="Coutinho P.M."/>
            <person name="Delaruelle C."/>
            <person name="Detter J.C."/>
            <person name="Deveau A."/>
            <person name="DiFazio S."/>
            <person name="Duplessis S."/>
            <person name="Fraissinet-Tachet L."/>
            <person name="Lucic E."/>
            <person name="Frey-Klett P."/>
            <person name="Fourrey C."/>
            <person name="Feussner I."/>
            <person name="Gay G."/>
            <person name="Grimwood J."/>
            <person name="Hoegger P.J."/>
            <person name="Jain P."/>
            <person name="Kilaru S."/>
            <person name="Labbe J."/>
            <person name="Lin Y.C."/>
            <person name="Legue V."/>
            <person name="Le Tacon F."/>
            <person name="Marmeisse R."/>
            <person name="Melayah D."/>
            <person name="Montanini B."/>
            <person name="Muratet M."/>
            <person name="Nehls U."/>
            <person name="Niculita-Hirzel H."/>
            <person name="Oudot-Le Secq M.P."/>
            <person name="Peter M."/>
            <person name="Quesneville H."/>
            <person name="Rajashekar B."/>
            <person name="Reich M."/>
            <person name="Rouhier N."/>
            <person name="Schmutz J."/>
            <person name="Yin T."/>
            <person name="Chalot M."/>
            <person name="Henrissat B."/>
            <person name="Kuees U."/>
            <person name="Lucas S."/>
            <person name="Van de Peer Y."/>
            <person name="Podila G.K."/>
            <person name="Polle A."/>
            <person name="Pukkila P.J."/>
            <person name="Richardson P.M."/>
            <person name="Rouze P."/>
            <person name="Sanders I.R."/>
            <person name="Stajich J.E."/>
            <person name="Tunlid A."/>
            <person name="Tuskan G."/>
            <person name="Grigoriev I.V."/>
        </authorList>
    </citation>
    <scope>NUCLEOTIDE SEQUENCE [LARGE SCALE GENOMIC DNA]</scope>
    <source>
        <strain evidence="2">S238N-H82 / ATCC MYA-4686</strain>
    </source>
</reference>
<sequence length="119" mass="13651">MQGTFGRLCIPLQIAYHEIRGDLLETFACLFNLRAWDVGINQIQKQWGVTTLDMKECEVGRRVLSNWTLSFFNFDFPINWFVIFIIGSDDNGVTGIDNIPIIKVARASLVVHELLNFLM</sequence>
<accession>B0DH80</accession>
<evidence type="ECO:0000313" key="2">
    <source>
        <dbReference type="Proteomes" id="UP000001194"/>
    </source>
</evidence>
<protein>
    <submittedName>
        <fullName evidence="1">Predicted protein</fullName>
    </submittedName>
</protein>
<dbReference type="RefSeq" id="XP_001883257.1">
    <property type="nucleotide sequence ID" value="XM_001883222.1"/>
</dbReference>
<dbReference type="GeneID" id="6078994"/>
<proteinExistence type="predicted"/>
<dbReference type="HOGENOM" id="CLU_2061901_0_0_1"/>
<name>B0DH80_LACBS</name>
<dbReference type="OrthoDB" id="78198at2759"/>
<dbReference type="Proteomes" id="UP000001194">
    <property type="component" value="Unassembled WGS sequence"/>
</dbReference>
<dbReference type="InParanoid" id="B0DH80"/>
<dbReference type="EMBL" id="DS547110">
    <property type="protein sequence ID" value="EDR05969.1"/>
    <property type="molecule type" value="Genomic_DNA"/>
</dbReference>
<gene>
    <name evidence="1" type="ORF">LACBIDRAFT_329151</name>
</gene>
<dbReference type="KEGG" id="lbc:LACBIDRAFT_329151"/>
<dbReference type="AlphaFoldDB" id="B0DH80"/>
<keyword evidence="2" id="KW-1185">Reference proteome</keyword>